<dbReference type="Pfam" id="PF17759">
    <property type="entry name" value="tRNA_synthFbeta"/>
    <property type="match status" value="1"/>
</dbReference>
<feature type="binding site" evidence="15">
    <location>
        <position position="456"/>
    </location>
    <ligand>
        <name>Mg(2+)</name>
        <dbReference type="ChEBI" id="CHEBI:18420"/>
        <note>shared with alpha subunit</note>
    </ligand>
</feature>
<evidence type="ECO:0000313" key="20">
    <source>
        <dbReference type="EMBL" id="CUV65798.1"/>
    </source>
</evidence>
<comment type="subcellular location">
    <subcellularLocation>
        <location evidence="1 15">Cytoplasm</location>
    </subcellularLocation>
</comment>
<dbReference type="Gene3D" id="3.30.930.10">
    <property type="entry name" value="Bira Bifunctional Protein, Domain 2"/>
    <property type="match status" value="1"/>
</dbReference>
<organism evidence="20">
    <name type="scientific">Sulfurovum sp. enrichment culture clone C5</name>
    <dbReference type="NCBI Taxonomy" id="497650"/>
    <lineage>
        <taxon>Bacteria</taxon>
        <taxon>Pseudomonadati</taxon>
        <taxon>Campylobacterota</taxon>
        <taxon>Epsilonproteobacteria</taxon>
        <taxon>Campylobacterales</taxon>
        <taxon>Sulfurovaceae</taxon>
        <taxon>Sulfurovum</taxon>
        <taxon>environmental samples</taxon>
    </lineage>
</organism>
<dbReference type="Pfam" id="PF03484">
    <property type="entry name" value="B5"/>
    <property type="match status" value="1"/>
</dbReference>
<dbReference type="NCBIfam" id="NF045760">
    <property type="entry name" value="YtpR"/>
    <property type="match status" value="1"/>
</dbReference>
<feature type="domain" description="FDX-ACB" evidence="18">
    <location>
        <begin position="687"/>
        <end position="779"/>
    </location>
</feature>
<evidence type="ECO:0000256" key="15">
    <source>
        <dbReference type="HAMAP-Rule" id="MF_00283"/>
    </source>
</evidence>
<keyword evidence="12 15" id="KW-0648">Protein biosynthesis</keyword>
<dbReference type="SUPFAM" id="SSF56037">
    <property type="entry name" value="PheT/TilS domain"/>
    <property type="match status" value="1"/>
</dbReference>
<name>A0A0S4XPW4_9BACT</name>
<dbReference type="InterPro" id="IPR002547">
    <property type="entry name" value="tRNA-bd_dom"/>
</dbReference>
<dbReference type="InterPro" id="IPR012340">
    <property type="entry name" value="NA-bd_OB-fold"/>
</dbReference>
<dbReference type="GO" id="GO:0006432">
    <property type="term" value="P:phenylalanyl-tRNA aminoacylation"/>
    <property type="evidence" value="ECO:0007669"/>
    <property type="project" value="UniProtKB-UniRule"/>
</dbReference>
<evidence type="ECO:0000256" key="11">
    <source>
        <dbReference type="ARBA" id="ARBA00022884"/>
    </source>
</evidence>
<dbReference type="GO" id="GO:0000049">
    <property type="term" value="F:tRNA binding"/>
    <property type="evidence" value="ECO:0007669"/>
    <property type="project" value="UniProtKB-UniRule"/>
</dbReference>
<keyword evidence="5 16" id="KW-0820">tRNA-binding</keyword>
<dbReference type="CDD" id="cd00769">
    <property type="entry name" value="PheRS_beta_core"/>
    <property type="match status" value="1"/>
</dbReference>
<dbReference type="SMART" id="SM00896">
    <property type="entry name" value="FDX-ACB"/>
    <property type="match status" value="1"/>
</dbReference>
<dbReference type="NCBIfam" id="TIGR00472">
    <property type="entry name" value="pheT_bact"/>
    <property type="match status" value="1"/>
</dbReference>
<dbReference type="SUPFAM" id="SSF46955">
    <property type="entry name" value="Putative DNA-binding domain"/>
    <property type="match status" value="1"/>
</dbReference>
<evidence type="ECO:0000256" key="12">
    <source>
        <dbReference type="ARBA" id="ARBA00022917"/>
    </source>
</evidence>
<feature type="domain" description="TRNA-binding" evidence="17">
    <location>
        <begin position="39"/>
        <end position="150"/>
    </location>
</feature>
<evidence type="ECO:0000256" key="5">
    <source>
        <dbReference type="ARBA" id="ARBA00022555"/>
    </source>
</evidence>
<dbReference type="InterPro" id="IPR005147">
    <property type="entry name" value="tRNA_synthase_B5-dom"/>
</dbReference>
<dbReference type="InterPro" id="IPR004532">
    <property type="entry name" value="Phe-tRNA-ligase_IIc_bsu_bact"/>
</dbReference>
<keyword evidence="4 15" id="KW-0963">Cytoplasm</keyword>
<dbReference type="InterPro" id="IPR009061">
    <property type="entry name" value="DNA-bd_dom_put_sf"/>
</dbReference>
<evidence type="ECO:0000256" key="8">
    <source>
        <dbReference type="ARBA" id="ARBA00022741"/>
    </source>
</evidence>
<comment type="similarity">
    <text evidence="2 15">Belongs to the phenylalanyl-tRNA synthetase beta subunit family. Type 1 subfamily.</text>
</comment>
<feature type="binding site" evidence="15">
    <location>
        <position position="452"/>
    </location>
    <ligand>
        <name>Mg(2+)</name>
        <dbReference type="ChEBI" id="CHEBI:18420"/>
        <note>shared with alpha subunit</note>
    </ligand>
</feature>
<comment type="cofactor">
    <cofactor evidence="15">
        <name>Mg(2+)</name>
        <dbReference type="ChEBI" id="CHEBI:18420"/>
    </cofactor>
    <text evidence="15">Binds 2 magnesium ions per tetramer.</text>
</comment>
<dbReference type="InterPro" id="IPR033714">
    <property type="entry name" value="tRNA_bind_bactPheRS"/>
</dbReference>
<dbReference type="Gene3D" id="3.30.70.380">
    <property type="entry name" value="Ferrodoxin-fold anticodon-binding domain"/>
    <property type="match status" value="1"/>
</dbReference>
<evidence type="ECO:0000256" key="13">
    <source>
        <dbReference type="ARBA" id="ARBA00023146"/>
    </source>
</evidence>
<dbReference type="GO" id="GO:0000287">
    <property type="term" value="F:magnesium ion binding"/>
    <property type="evidence" value="ECO:0007669"/>
    <property type="project" value="UniProtKB-UniRule"/>
</dbReference>
<dbReference type="GO" id="GO:0004826">
    <property type="term" value="F:phenylalanine-tRNA ligase activity"/>
    <property type="evidence" value="ECO:0007669"/>
    <property type="project" value="UniProtKB-UniRule"/>
</dbReference>
<feature type="binding site" evidence="15">
    <location>
        <position position="446"/>
    </location>
    <ligand>
        <name>Mg(2+)</name>
        <dbReference type="ChEBI" id="CHEBI:18420"/>
        <note>shared with alpha subunit</note>
    </ligand>
</feature>
<dbReference type="InterPro" id="IPR036690">
    <property type="entry name" value="Fdx_antiC-bd_sf"/>
</dbReference>
<dbReference type="GO" id="GO:0009328">
    <property type="term" value="C:phenylalanine-tRNA ligase complex"/>
    <property type="evidence" value="ECO:0007669"/>
    <property type="project" value="TreeGrafter"/>
</dbReference>
<comment type="subunit">
    <text evidence="3 15">Tetramer of two alpha and two beta subunits.</text>
</comment>
<evidence type="ECO:0000256" key="2">
    <source>
        <dbReference type="ARBA" id="ARBA00008653"/>
    </source>
</evidence>
<dbReference type="SUPFAM" id="SSF50249">
    <property type="entry name" value="Nucleic acid-binding proteins"/>
    <property type="match status" value="1"/>
</dbReference>
<dbReference type="InterPro" id="IPR045060">
    <property type="entry name" value="Phe-tRNA-ligase_IIc_bsu"/>
</dbReference>
<dbReference type="SMART" id="SM00874">
    <property type="entry name" value="B5"/>
    <property type="match status" value="1"/>
</dbReference>
<keyword evidence="11 16" id="KW-0694">RNA-binding</keyword>
<dbReference type="InterPro" id="IPR045864">
    <property type="entry name" value="aa-tRNA-synth_II/BPL/LPL"/>
</dbReference>
<keyword evidence="10 15" id="KW-0460">Magnesium</keyword>
<gene>
    <name evidence="15 20" type="primary">pheT</name>
    <name evidence="20" type="ORF">BN3087_450028</name>
</gene>
<evidence type="ECO:0000256" key="16">
    <source>
        <dbReference type="PROSITE-ProRule" id="PRU00209"/>
    </source>
</evidence>
<feature type="domain" description="B5" evidence="19">
    <location>
        <begin position="392"/>
        <end position="468"/>
    </location>
</feature>
<dbReference type="InterPro" id="IPR005121">
    <property type="entry name" value="Fdx_antiC-bd"/>
</dbReference>
<evidence type="ECO:0000256" key="4">
    <source>
        <dbReference type="ARBA" id="ARBA00022490"/>
    </source>
</evidence>
<keyword evidence="13 15" id="KW-0030">Aminoacyl-tRNA synthetase</keyword>
<sequence>MIVTRNWLNEFIDIKETSDDELCVAFNAIGLELASIKKFNIPNKIVVGEIISCEKHPDADKLNVCSVDLGFGKRQIVCGAANVVYAKYVAVATIGAVMPDGLEIKPTKLRGVESDGMICSADELGLPSVGSGIMILDESIGELELGKDLSEFALLNDTLFELEITPNRGDCLSVYGVARDLSAYFGKDLIEIKEENISKKVKLGISREVALNINSEMDASVEIKLATQDSEHKLPLLCLIQLSAAGLFTQDNIQNMLQYIMHTTGIVLWAFDANYFKNDEDKINIDIDKTQDDLNIVKNSFGKTSIIGVSQDKDGIANAKTEQIILIAQYINPNILNDVISDKKIDKDPIFYNTSRGSNPNLESGILYATNILSKYEILDFYDGVLSHKVNIEDRTILIDCLELASIIGQDLDKSTVTSILSRLGFKVSSKIENVLGITIPQFRPDITNIQDIAEEVLRIIGIDTIEAKPLKIKENTHRDSKIFEYRLKKQIRNRAVASGFYETISYVFSDSSLQEKYDFDNLKSEFELLNPIVAELNTLRSTLLLNMLLSAKRNSNYSKKIIPLFEIGSVFDSDRVESQKIAFVWSGQRELENVSNHGKPSNMDMSTFLQKIGFAIGSFDLKSCSFKNALLHPYQSANIVIDNKVCGFVSKLHPQAQEDFDLSDTFMAEIDMSALAQKHILATEISKFQSNIKDLSILVDKDMSFANIKEIIEEIGCDKLHSFYPVDLYSDTSLGDKQSLTIRFVIQSLEKTLEDNELEEAMNKILDSLIQKAGAVLR</sequence>
<dbReference type="Pfam" id="PF03147">
    <property type="entry name" value="FDX-ACB"/>
    <property type="match status" value="1"/>
</dbReference>
<evidence type="ECO:0000256" key="3">
    <source>
        <dbReference type="ARBA" id="ARBA00011209"/>
    </source>
</evidence>
<evidence type="ECO:0000256" key="14">
    <source>
        <dbReference type="ARBA" id="ARBA00049255"/>
    </source>
</evidence>
<dbReference type="HAMAP" id="MF_00283">
    <property type="entry name" value="Phe_tRNA_synth_beta1"/>
    <property type="match status" value="1"/>
</dbReference>
<dbReference type="SUPFAM" id="SSF54991">
    <property type="entry name" value="Anticodon-binding domain of PheRS"/>
    <property type="match status" value="1"/>
</dbReference>
<dbReference type="CDD" id="cd02796">
    <property type="entry name" value="tRNA_bind_bactPheRS"/>
    <property type="match status" value="1"/>
</dbReference>
<dbReference type="EC" id="6.1.1.20" evidence="15"/>
<dbReference type="EMBL" id="FAXN01000046">
    <property type="protein sequence ID" value="CUV65798.1"/>
    <property type="molecule type" value="Genomic_DNA"/>
</dbReference>
<evidence type="ECO:0000259" key="18">
    <source>
        <dbReference type="PROSITE" id="PS51447"/>
    </source>
</evidence>
<keyword evidence="7 15" id="KW-0479">Metal-binding</keyword>
<dbReference type="PROSITE" id="PS51447">
    <property type="entry name" value="FDX_ACB"/>
    <property type="match status" value="1"/>
</dbReference>
<comment type="catalytic activity">
    <reaction evidence="14 15">
        <text>tRNA(Phe) + L-phenylalanine + ATP = L-phenylalanyl-tRNA(Phe) + AMP + diphosphate + H(+)</text>
        <dbReference type="Rhea" id="RHEA:19413"/>
        <dbReference type="Rhea" id="RHEA-COMP:9668"/>
        <dbReference type="Rhea" id="RHEA-COMP:9699"/>
        <dbReference type="ChEBI" id="CHEBI:15378"/>
        <dbReference type="ChEBI" id="CHEBI:30616"/>
        <dbReference type="ChEBI" id="CHEBI:33019"/>
        <dbReference type="ChEBI" id="CHEBI:58095"/>
        <dbReference type="ChEBI" id="CHEBI:78442"/>
        <dbReference type="ChEBI" id="CHEBI:78531"/>
        <dbReference type="ChEBI" id="CHEBI:456215"/>
        <dbReference type="EC" id="6.1.1.20"/>
    </reaction>
</comment>
<feature type="binding site" evidence="15">
    <location>
        <position position="455"/>
    </location>
    <ligand>
        <name>Mg(2+)</name>
        <dbReference type="ChEBI" id="CHEBI:18420"/>
        <note>shared with alpha subunit</note>
    </ligand>
</feature>
<evidence type="ECO:0000256" key="1">
    <source>
        <dbReference type="ARBA" id="ARBA00004496"/>
    </source>
</evidence>
<dbReference type="AlphaFoldDB" id="A0A0S4XPW4"/>
<evidence type="ECO:0000256" key="7">
    <source>
        <dbReference type="ARBA" id="ARBA00022723"/>
    </source>
</evidence>
<dbReference type="PANTHER" id="PTHR10947:SF0">
    <property type="entry name" value="PHENYLALANINE--TRNA LIGASE BETA SUBUNIT"/>
    <property type="match status" value="1"/>
</dbReference>
<keyword evidence="6 15" id="KW-0436">Ligase</keyword>
<evidence type="ECO:0000256" key="6">
    <source>
        <dbReference type="ARBA" id="ARBA00022598"/>
    </source>
</evidence>
<dbReference type="FunFam" id="2.40.50.140:FF:000045">
    <property type="entry name" value="Phenylalanine--tRNA ligase beta subunit"/>
    <property type="match status" value="1"/>
</dbReference>
<dbReference type="PROSITE" id="PS50886">
    <property type="entry name" value="TRBD"/>
    <property type="match status" value="1"/>
</dbReference>
<dbReference type="PANTHER" id="PTHR10947">
    <property type="entry name" value="PHENYLALANYL-TRNA SYNTHETASE BETA CHAIN AND LEUCINE-RICH REPEAT-CONTAINING PROTEIN 47"/>
    <property type="match status" value="1"/>
</dbReference>
<accession>A0A0S4XPW4</accession>
<dbReference type="InterPro" id="IPR041616">
    <property type="entry name" value="PheRS_beta_core"/>
</dbReference>
<protein>
    <recommendedName>
        <fullName evidence="15">Phenylalanine--tRNA ligase beta subunit</fullName>
        <ecNumber evidence="15">6.1.1.20</ecNumber>
    </recommendedName>
    <alternativeName>
        <fullName evidence="15">Phenylalanyl-tRNA synthetase beta subunit</fullName>
        <shortName evidence="15">PheRS</shortName>
    </alternativeName>
</protein>
<proteinExistence type="inferred from homology"/>
<evidence type="ECO:0000256" key="10">
    <source>
        <dbReference type="ARBA" id="ARBA00022842"/>
    </source>
</evidence>
<dbReference type="GO" id="GO:0005524">
    <property type="term" value="F:ATP binding"/>
    <property type="evidence" value="ECO:0007669"/>
    <property type="project" value="UniProtKB-UniRule"/>
</dbReference>
<keyword evidence="9 15" id="KW-0067">ATP-binding</keyword>
<dbReference type="PROSITE" id="PS51483">
    <property type="entry name" value="B5"/>
    <property type="match status" value="1"/>
</dbReference>
<dbReference type="Gene3D" id="2.40.50.140">
    <property type="entry name" value="Nucleic acid-binding proteins"/>
    <property type="match status" value="1"/>
</dbReference>
<dbReference type="Gene3D" id="3.30.56.10">
    <property type="match status" value="2"/>
</dbReference>
<evidence type="ECO:0000259" key="17">
    <source>
        <dbReference type="PROSITE" id="PS50886"/>
    </source>
</evidence>
<keyword evidence="8 15" id="KW-0547">Nucleotide-binding</keyword>
<dbReference type="Pfam" id="PF01588">
    <property type="entry name" value="tRNA_bind"/>
    <property type="match status" value="1"/>
</dbReference>
<evidence type="ECO:0000259" key="19">
    <source>
        <dbReference type="PROSITE" id="PS51483"/>
    </source>
</evidence>
<evidence type="ECO:0000256" key="9">
    <source>
        <dbReference type="ARBA" id="ARBA00022840"/>
    </source>
</evidence>
<reference evidence="20" key="1">
    <citation type="submission" date="2015-11" db="EMBL/GenBank/DDBJ databases">
        <authorList>
            <person name="Zhang Y."/>
            <person name="Guo Z."/>
        </authorList>
    </citation>
    <scope>NUCLEOTIDE SEQUENCE</scope>
    <source>
        <strain evidence="20">BN30871</strain>
    </source>
</reference>
<dbReference type="SUPFAM" id="SSF55681">
    <property type="entry name" value="Class II aaRS and biotin synthetases"/>
    <property type="match status" value="1"/>
</dbReference>